<dbReference type="CDD" id="cd10234">
    <property type="entry name" value="ASKHA_NBD_HSP70_DnaK-like"/>
    <property type="match status" value="1"/>
</dbReference>
<evidence type="ECO:0000256" key="4">
    <source>
        <dbReference type="ARBA" id="ARBA00022553"/>
    </source>
</evidence>
<feature type="region of interest" description="Disordered" evidence="12">
    <location>
        <begin position="525"/>
        <end position="548"/>
    </location>
</feature>
<feature type="compositionally biased region" description="Basic and acidic residues" evidence="12">
    <location>
        <begin position="598"/>
        <end position="609"/>
    </location>
</feature>
<dbReference type="GO" id="GO:0051082">
    <property type="term" value="F:unfolded protein binding"/>
    <property type="evidence" value="ECO:0007669"/>
    <property type="project" value="InterPro"/>
</dbReference>
<dbReference type="SUPFAM" id="SSF100920">
    <property type="entry name" value="Heat shock protein 70kD (HSP70), peptide-binding domain"/>
    <property type="match status" value="1"/>
</dbReference>
<keyword evidence="7 9" id="KW-0346">Stress response</keyword>
<evidence type="ECO:0000256" key="11">
    <source>
        <dbReference type="SAM" id="Coils"/>
    </source>
</evidence>
<evidence type="ECO:0000256" key="5">
    <source>
        <dbReference type="ARBA" id="ARBA00022741"/>
    </source>
</evidence>
<dbReference type="InterPro" id="IPR012725">
    <property type="entry name" value="Chaperone_DnaK"/>
</dbReference>
<dbReference type="SUPFAM" id="SSF100934">
    <property type="entry name" value="Heat shock protein 70kD (HSP70), C-terminal subdomain"/>
    <property type="match status" value="1"/>
</dbReference>
<dbReference type="InterPro" id="IPR013126">
    <property type="entry name" value="Hsp_70_fam"/>
</dbReference>
<reference evidence="13 16" key="2">
    <citation type="submission" date="2020-12" db="EMBL/GenBank/DDBJ databases">
        <title>Genomic analysis of Staphylococcus felis from a cat with skin infection.</title>
        <authorList>
            <person name="Aslantas O."/>
            <person name="Keskin O."/>
            <person name="Buyukaltay K."/>
            <person name="Gullu Yucetepe A."/>
        </authorList>
    </citation>
    <scope>NUCLEOTIDE SEQUENCE [LARGE SCALE GENOMIC DNA]</scope>
    <source>
        <strain evidence="13 16">HARRANVET</strain>
    </source>
</reference>
<evidence type="ECO:0000256" key="9">
    <source>
        <dbReference type="HAMAP-Rule" id="MF_00332"/>
    </source>
</evidence>
<evidence type="ECO:0000256" key="6">
    <source>
        <dbReference type="ARBA" id="ARBA00022840"/>
    </source>
</evidence>
<feature type="coiled-coil region" evidence="11">
    <location>
        <begin position="222"/>
        <end position="249"/>
    </location>
</feature>
<feature type="compositionally biased region" description="Low complexity" evidence="12">
    <location>
        <begin position="577"/>
        <end position="592"/>
    </location>
</feature>
<dbReference type="NCBIfam" id="NF001413">
    <property type="entry name" value="PRK00290.1"/>
    <property type="match status" value="1"/>
</dbReference>
<dbReference type="Gene3D" id="2.60.34.10">
    <property type="entry name" value="Substrate Binding Domain Of DNAk, Chain A, domain 1"/>
    <property type="match status" value="1"/>
</dbReference>
<dbReference type="GO" id="GO:0005524">
    <property type="term" value="F:ATP binding"/>
    <property type="evidence" value="ECO:0007669"/>
    <property type="project" value="UniProtKB-UniRule"/>
</dbReference>
<evidence type="ECO:0000256" key="1">
    <source>
        <dbReference type="ARBA" id="ARBA00002290"/>
    </source>
</evidence>
<dbReference type="InterPro" id="IPR029048">
    <property type="entry name" value="HSP70_C_sf"/>
</dbReference>
<evidence type="ECO:0000256" key="8">
    <source>
        <dbReference type="ARBA" id="ARBA00023186"/>
    </source>
</evidence>
<accession>A0AAX1RYE5</accession>
<reference evidence="14 15" key="1">
    <citation type="journal article" date="2018" name="Vet. Microbiol.">
        <title>Characterisation of Staphylococcus felis isolated from cats using whole genome sequencing.</title>
        <authorList>
            <person name="Worthing K."/>
            <person name="Pang S."/>
            <person name="Trott D.J."/>
            <person name="Abraham S."/>
            <person name="Coombs G.W."/>
            <person name="Jordan D."/>
            <person name="McIntyre L."/>
            <person name="Davies M.R."/>
            <person name="Norris J."/>
        </authorList>
    </citation>
    <scope>NUCLEOTIDE SEQUENCE [LARGE SCALE GENOMIC DNA]</scope>
    <source>
        <strain evidence="14 15">F25</strain>
    </source>
</reference>
<keyword evidence="4 9" id="KW-0597">Phosphoprotein</keyword>
<dbReference type="PROSITE" id="PS01036">
    <property type="entry name" value="HSP70_3"/>
    <property type="match status" value="1"/>
</dbReference>
<dbReference type="PANTHER" id="PTHR19375">
    <property type="entry name" value="HEAT SHOCK PROTEIN 70KDA"/>
    <property type="match status" value="1"/>
</dbReference>
<dbReference type="GeneID" id="48058459"/>
<keyword evidence="16" id="KW-1185">Reference proteome</keyword>
<keyword evidence="5 9" id="KW-0547">Nucleotide-binding</keyword>
<proteinExistence type="evidence at transcript level"/>
<dbReference type="GO" id="GO:0140662">
    <property type="term" value="F:ATP-dependent protein folding chaperone"/>
    <property type="evidence" value="ECO:0007669"/>
    <property type="project" value="InterPro"/>
</dbReference>
<evidence type="ECO:0000256" key="3">
    <source>
        <dbReference type="ARBA" id="ARBA00014415"/>
    </source>
</evidence>
<feature type="region of interest" description="Disordered" evidence="12">
    <location>
        <begin position="577"/>
        <end position="609"/>
    </location>
</feature>
<comment type="function">
    <text evidence="1 9">Acts as a chaperone.</text>
</comment>
<dbReference type="FunFam" id="3.30.420.40:FF:000071">
    <property type="entry name" value="Molecular chaperone DnaK"/>
    <property type="match status" value="1"/>
</dbReference>
<dbReference type="PROSITE" id="PS00329">
    <property type="entry name" value="HSP70_2"/>
    <property type="match status" value="1"/>
</dbReference>
<dbReference type="FunFam" id="2.60.34.10:FF:000014">
    <property type="entry name" value="Chaperone protein DnaK HSP70"/>
    <property type="match status" value="1"/>
</dbReference>
<evidence type="ECO:0000313" key="15">
    <source>
        <dbReference type="Proteomes" id="UP000256337"/>
    </source>
</evidence>
<protein>
    <recommendedName>
        <fullName evidence="3 9">Chaperone protein DnaK</fullName>
    </recommendedName>
    <alternativeName>
        <fullName evidence="9">HSP70</fullName>
    </alternativeName>
    <alternativeName>
        <fullName evidence="9">Heat shock 70 kDa protein</fullName>
    </alternativeName>
    <alternativeName>
        <fullName evidence="9">Heat shock protein 70</fullName>
    </alternativeName>
</protein>
<dbReference type="Proteomes" id="UP000256337">
    <property type="component" value="Unassembled WGS sequence"/>
</dbReference>
<evidence type="ECO:0000256" key="2">
    <source>
        <dbReference type="ARBA" id="ARBA00007381"/>
    </source>
</evidence>
<keyword evidence="11" id="KW-0175">Coiled coil</keyword>
<dbReference type="FunFam" id="1.20.1270.10:FF:000001">
    <property type="entry name" value="Molecular chaperone DnaK"/>
    <property type="match status" value="1"/>
</dbReference>
<dbReference type="InterPro" id="IPR043129">
    <property type="entry name" value="ATPase_NBD"/>
</dbReference>
<dbReference type="Gene3D" id="3.90.640.10">
    <property type="entry name" value="Actin, Chain A, domain 4"/>
    <property type="match status" value="1"/>
</dbReference>
<feature type="modified residue" description="Phosphothreonine; by autocatalysis" evidence="9">
    <location>
        <position position="173"/>
    </location>
</feature>
<dbReference type="RefSeq" id="WP_103209491.1">
    <property type="nucleotide sequence ID" value="NZ_CAJUZQ010000011.1"/>
</dbReference>
<dbReference type="Gene3D" id="1.20.1270.10">
    <property type="match status" value="1"/>
</dbReference>
<gene>
    <name evidence="9 13" type="primary">dnaK</name>
    <name evidence="14" type="ORF">DOS76_02910</name>
    <name evidence="13" type="ORF">I9026_07355</name>
</gene>
<comment type="induction">
    <text evidence="9">By stress conditions e.g. heat shock.</text>
</comment>
<organism evidence="14 15">
    <name type="scientific">Staphylococcus felis</name>
    <dbReference type="NCBI Taxonomy" id="46127"/>
    <lineage>
        <taxon>Bacteria</taxon>
        <taxon>Bacillati</taxon>
        <taxon>Bacillota</taxon>
        <taxon>Bacilli</taxon>
        <taxon>Bacillales</taxon>
        <taxon>Staphylococcaceae</taxon>
        <taxon>Staphylococcus</taxon>
    </lineage>
</organism>
<name>A0AAX1RYE5_9STAP</name>
<dbReference type="EMBL" id="JAEDAQ010000010">
    <property type="protein sequence ID" value="MBH9581193.1"/>
    <property type="molecule type" value="Genomic_DNA"/>
</dbReference>
<dbReference type="PRINTS" id="PR00301">
    <property type="entry name" value="HEATSHOCK70"/>
</dbReference>
<evidence type="ECO:0000256" key="10">
    <source>
        <dbReference type="RuleBase" id="RU003322"/>
    </source>
</evidence>
<comment type="caution">
    <text evidence="14">The sequence shown here is derived from an EMBL/GenBank/DDBJ whole genome shotgun (WGS) entry which is preliminary data.</text>
</comment>
<dbReference type="EMBL" id="QKYD01000051">
    <property type="protein sequence ID" value="REI23905.1"/>
    <property type="molecule type" value="Genomic_DNA"/>
</dbReference>
<dbReference type="InterPro" id="IPR018181">
    <property type="entry name" value="Heat_shock_70_CS"/>
</dbReference>
<evidence type="ECO:0000313" key="16">
    <source>
        <dbReference type="Proteomes" id="UP000597038"/>
    </source>
</evidence>
<dbReference type="HAMAP" id="MF_00332">
    <property type="entry name" value="DnaK"/>
    <property type="match status" value="1"/>
</dbReference>
<dbReference type="Gene3D" id="3.30.420.40">
    <property type="match status" value="2"/>
</dbReference>
<comment type="similarity">
    <text evidence="2 9 10">Belongs to the heat shock protein 70 family.</text>
</comment>
<evidence type="ECO:0000256" key="7">
    <source>
        <dbReference type="ARBA" id="ARBA00023016"/>
    </source>
</evidence>
<dbReference type="AlphaFoldDB" id="A0AAX1RYE5"/>
<evidence type="ECO:0000256" key="12">
    <source>
        <dbReference type="SAM" id="MobiDB-lite"/>
    </source>
</evidence>
<keyword evidence="6 9" id="KW-0067">ATP-binding</keyword>
<dbReference type="InterPro" id="IPR029047">
    <property type="entry name" value="HSP70_peptide-bd_sf"/>
</dbReference>
<dbReference type="Proteomes" id="UP000597038">
    <property type="component" value="Unassembled WGS sequence"/>
</dbReference>
<evidence type="ECO:0000313" key="14">
    <source>
        <dbReference type="EMBL" id="REI23905.1"/>
    </source>
</evidence>
<dbReference type="KEGG" id="sfq:C7J90_09490"/>
<dbReference type="SUPFAM" id="SSF53067">
    <property type="entry name" value="Actin-like ATPase domain"/>
    <property type="match status" value="2"/>
</dbReference>
<dbReference type="FunFam" id="3.90.640.10:FF:000003">
    <property type="entry name" value="Molecular chaperone DnaK"/>
    <property type="match status" value="1"/>
</dbReference>
<sequence length="609" mass="66123">MSKVIGIDLGTTNSCVAVLEGDEPKVIQNPEGARTTPSVVAFKNGETQVGEVAKRQAITNPNTIQSIKRHMGTQHKENIEGKDYTPQEISAMILQNLKNTAESYLGEKVEKAVITVPAYFNDSERQATKDAGKIAGLEVERIINEPTAAALAYGLDKTDKDEKVLVFDLGGGTFDVSILELGDGVFEVLATAGDNKLGGDDFDQVIIDHLVNEFKSENGVDLSKDKMALQRLKDAAEKAKKDLSGVSSTQISLPFISAGEAGPLHLETTLSRAKFEELSHELIQKTMGPTRQAMKDAGLSNSDIDEVILVGGSTRIPAVQEAIKKEIGKEPNKGVNPDEVVAMGAAIQGGVITGDVKDVVLLDVTPLSLGIEIMGGRMNTLIERNTTIPTSKSQVYSTAADNQPAVDIHVLQGERPMAQDNKTLGRFQLTDIPPAPRGVPQIEVTFDIDKNGIVNVTAKDLGTNKEQNITIESSSSLSDEEIDRMVKDAEQNAEADKKRREEVDLRNEADQLVFQVDKTLEDLGENVSEEDKKDAQDKKDALKSALEGEDIEDIKTKKSELEQVIQQLSMKVYEQAQQAAQNAQGNDASQQDDTVEDADFKEVNDDDKK</sequence>
<dbReference type="PROSITE" id="PS00297">
    <property type="entry name" value="HSP70_1"/>
    <property type="match status" value="1"/>
</dbReference>
<dbReference type="Pfam" id="PF00012">
    <property type="entry name" value="HSP70"/>
    <property type="match status" value="2"/>
</dbReference>
<keyword evidence="8 9" id="KW-0143">Chaperone</keyword>
<dbReference type="NCBIfam" id="TIGR02350">
    <property type="entry name" value="prok_dnaK"/>
    <property type="match status" value="1"/>
</dbReference>
<feature type="compositionally biased region" description="Basic and acidic residues" evidence="12">
    <location>
        <begin position="529"/>
        <end position="542"/>
    </location>
</feature>
<evidence type="ECO:0000313" key="13">
    <source>
        <dbReference type="EMBL" id="MBH9581193.1"/>
    </source>
</evidence>